<evidence type="ECO:0000313" key="3">
    <source>
        <dbReference type="Proteomes" id="UP000295626"/>
    </source>
</evidence>
<dbReference type="Pfam" id="PF14200">
    <property type="entry name" value="RicinB_lectin_2"/>
    <property type="match status" value="1"/>
</dbReference>
<comment type="caution">
    <text evidence="2">The sequence shown here is derived from an EMBL/GenBank/DDBJ whole genome shotgun (WGS) entry which is preliminary data.</text>
</comment>
<organism evidence="2 3">
    <name type="scientific">Micromonospora fluostatini</name>
    <dbReference type="NCBI Taxonomy" id="1629071"/>
    <lineage>
        <taxon>Bacteria</taxon>
        <taxon>Bacillati</taxon>
        <taxon>Actinomycetota</taxon>
        <taxon>Actinomycetes</taxon>
        <taxon>Micromonosporales</taxon>
        <taxon>Micromonosporaceae</taxon>
        <taxon>Micromonospora</taxon>
    </lineage>
</organism>
<feature type="domain" description="Ricin B lectin" evidence="1">
    <location>
        <begin position="2"/>
        <end position="77"/>
    </location>
</feature>
<reference evidence="2 3" key="1">
    <citation type="submission" date="2019-02" db="EMBL/GenBank/DDBJ databases">
        <title>Draft genome sequences of novel Actinobacteria.</title>
        <authorList>
            <person name="Sahin N."/>
            <person name="Ay H."/>
            <person name="Saygin H."/>
        </authorList>
    </citation>
    <scope>NUCLEOTIDE SEQUENCE [LARGE SCALE GENOMIC DNA]</scope>
    <source>
        <strain evidence="2 3">JCM 30529</strain>
    </source>
</reference>
<gene>
    <name evidence="2" type="ORF">E1091_18780</name>
</gene>
<evidence type="ECO:0000259" key="1">
    <source>
        <dbReference type="Pfam" id="PF14200"/>
    </source>
</evidence>
<dbReference type="PROSITE" id="PS50231">
    <property type="entry name" value="RICIN_B_LECTIN"/>
    <property type="match status" value="1"/>
</dbReference>
<dbReference type="Proteomes" id="UP000295626">
    <property type="component" value="Unassembled WGS sequence"/>
</dbReference>
<dbReference type="SUPFAM" id="SSF50370">
    <property type="entry name" value="Ricin B-like lectins"/>
    <property type="match status" value="1"/>
</dbReference>
<dbReference type="EMBL" id="SMKE01001013">
    <property type="protein sequence ID" value="TDB82225.1"/>
    <property type="molecule type" value="Genomic_DNA"/>
</dbReference>
<feature type="non-terminal residue" evidence="2">
    <location>
        <position position="1"/>
    </location>
</feature>
<name>A0ABY2DES2_9ACTN</name>
<sequence>SGYYETRPQHSGKCLDVAHASNAHGASVVQGDCWGGTNQHWRFVNLGNGFYEIRARHSDRCLDVANASIAHGAYVVQGTCWGGTNQHWRLVYAGTWG</sequence>
<protein>
    <recommendedName>
        <fullName evidence="1">Ricin B lectin domain-containing protein</fullName>
    </recommendedName>
</protein>
<dbReference type="InterPro" id="IPR035992">
    <property type="entry name" value="Ricin_B-like_lectins"/>
</dbReference>
<proteinExistence type="predicted"/>
<evidence type="ECO:0000313" key="2">
    <source>
        <dbReference type="EMBL" id="TDB82225.1"/>
    </source>
</evidence>
<dbReference type="Gene3D" id="2.80.10.50">
    <property type="match status" value="2"/>
</dbReference>
<dbReference type="InterPro" id="IPR000772">
    <property type="entry name" value="Ricin_B_lectin"/>
</dbReference>
<keyword evidence="3" id="KW-1185">Reference proteome</keyword>
<accession>A0ABY2DES2</accession>